<dbReference type="InterPro" id="IPR001650">
    <property type="entry name" value="Helicase_C-like"/>
</dbReference>
<organism evidence="4">
    <name type="scientific">uncultured Caudovirales phage</name>
    <dbReference type="NCBI Taxonomy" id="2100421"/>
    <lineage>
        <taxon>Viruses</taxon>
        <taxon>Duplodnaviria</taxon>
        <taxon>Heunggongvirae</taxon>
        <taxon>Uroviricota</taxon>
        <taxon>Caudoviricetes</taxon>
        <taxon>Peduoviridae</taxon>
        <taxon>Maltschvirus</taxon>
        <taxon>Maltschvirus maltsch</taxon>
    </lineage>
</organism>
<dbReference type="GO" id="GO:0006281">
    <property type="term" value="P:DNA repair"/>
    <property type="evidence" value="ECO:0007669"/>
    <property type="project" value="TreeGrafter"/>
</dbReference>
<dbReference type="Gene3D" id="3.40.50.300">
    <property type="entry name" value="P-loop containing nucleotide triphosphate hydrolases"/>
    <property type="match status" value="1"/>
</dbReference>
<dbReference type="PANTHER" id="PTHR45766:SF6">
    <property type="entry name" value="SWI_SNF-RELATED MATRIX-ASSOCIATED ACTIN-DEPENDENT REGULATOR OF CHROMATIN SUBFAMILY A-LIKE PROTEIN 1"/>
    <property type="match status" value="1"/>
</dbReference>
<dbReference type="InterPro" id="IPR014001">
    <property type="entry name" value="Helicase_ATP-bd"/>
</dbReference>
<gene>
    <name evidence="4" type="ORF">UFOVP1451_22</name>
</gene>
<sequence>MEIIFQNDRNRYELLCSFEERNQAKTSGFKWCTETNTWFARDWYAAWKAYLKLNQSNLPALEKYTRDYKFSYSKSFGIFYKEHLRDFQNAGVEEMLCRKGFNLLADEQGLGKTVQALELAKFAINACKDPRKILVIAPSSLKINWEREAKKFDDKSIFKIQILRGTKALIEDAATNLVIVNYDLLSSGIIFSELEKYNADLVVGDEIHLTKSPKAVRTQRAFSIAKMAKKFVALSGTPIPNRPIEIFPMLKTFCPEALGPYVDQRRFEYHFCAGFQDRWGFNNSGASNLEELGERLRATCMIRRLKKDTIGNNKLPPQILAFEADAATKALTLKEHELAAEFLKKNKEIPNIGEIAEIRQELAMRKLPLAIQFIKDLLLSNNKVVVFAHHRAVIAELIGAFEYKSVAVMGGLSEKQKQNAVDSFQNDQSVEVFIGQVQAAGVGLTLTAANQVVFVESAWSPGDIDQCIDRCDRIGQTKWVQARFLVIEDSLEEHMLKVAFDKAKNINKIMG</sequence>
<dbReference type="InterPro" id="IPR027417">
    <property type="entry name" value="P-loop_NTPase"/>
</dbReference>
<dbReference type="PROSITE" id="PS51192">
    <property type="entry name" value="HELICASE_ATP_BIND_1"/>
    <property type="match status" value="1"/>
</dbReference>
<evidence type="ECO:0000256" key="1">
    <source>
        <dbReference type="ARBA" id="ARBA00022801"/>
    </source>
</evidence>
<dbReference type="CDD" id="cd18793">
    <property type="entry name" value="SF2_C_SNF"/>
    <property type="match status" value="1"/>
</dbReference>
<dbReference type="SUPFAM" id="SSF52540">
    <property type="entry name" value="P-loop containing nucleoside triphosphate hydrolases"/>
    <property type="match status" value="2"/>
</dbReference>
<reference evidence="4" key="1">
    <citation type="submission" date="2020-05" db="EMBL/GenBank/DDBJ databases">
        <authorList>
            <person name="Chiriac C."/>
            <person name="Salcher M."/>
            <person name="Ghai R."/>
            <person name="Kavagutti S V."/>
        </authorList>
    </citation>
    <scope>NUCLEOTIDE SEQUENCE</scope>
</reference>
<evidence type="ECO:0000313" key="4">
    <source>
        <dbReference type="EMBL" id="CAB4213344.1"/>
    </source>
</evidence>
<protein>
    <submittedName>
        <fullName evidence="4">HELICc domain containing protein</fullName>
    </submittedName>
</protein>
<dbReference type="PROSITE" id="PS51194">
    <property type="entry name" value="HELICASE_CTER"/>
    <property type="match status" value="1"/>
</dbReference>
<dbReference type="InterPro" id="IPR038718">
    <property type="entry name" value="SNF2-like_sf"/>
</dbReference>
<feature type="domain" description="Helicase ATP-binding" evidence="2">
    <location>
        <begin position="93"/>
        <end position="256"/>
    </location>
</feature>
<dbReference type="InterPro" id="IPR000330">
    <property type="entry name" value="SNF2_N"/>
</dbReference>
<keyword evidence="1" id="KW-0378">Hydrolase</keyword>
<name>A0A6J5SGR4_9CAUD</name>
<dbReference type="Pfam" id="PF00271">
    <property type="entry name" value="Helicase_C"/>
    <property type="match status" value="1"/>
</dbReference>
<dbReference type="Gene3D" id="3.40.50.10810">
    <property type="entry name" value="Tandem AAA-ATPase domain"/>
    <property type="match status" value="1"/>
</dbReference>
<evidence type="ECO:0000259" key="3">
    <source>
        <dbReference type="PROSITE" id="PS51194"/>
    </source>
</evidence>
<dbReference type="EMBL" id="LR797397">
    <property type="protein sequence ID" value="CAB4213344.1"/>
    <property type="molecule type" value="Genomic_DNA"/>
</dbReference>
<dbReference type="PANTHER" id="PTHR45766">
    <property type="entry name" value="DNA ANNEALING HELICASE AND ENDONUCLEASE ZRANB3 FAMILY MEMBER"/>
    <property type="match status" value="1"/>
</dbReference>
<accession>A0A6J5SGR4</accession>
<dbReference type="InterPro" id="IPR049730">
    <property type="entry name" value="SNF2/RAD54-like_C"/>
</dbReference>
<dbReference type="SMART" id="SM00487">
    <property type="entry name" value="DEXDc"/>
    <property type="match status" value="1"/>
</dbReference>
<evidence type="ECO:0000259" key="2">
    <source>
        <dbReference type="PROSITE" id="PS51192"/>
    </source>
</evidence>
<dbReference type="GO" id="GO:0031297">
    <property type="term" value="P:replication fork processing"/>
    <property type="evidence" value="ECO:0007669"/>
    <property type="project" value="TreeGrafter"/>
</dbReference>
<dbReference type="GO" id="GO:0016787">
    <property type="term" value="F:hydrolase activity"/>
    <property type="evidence" value="ECO:0007669"/>
    <property type="project" value="UniProtKB-KW"/>
</dbReference>
<proteinExistence type="predicted"/>
<dbReference type="Pfam" id="PF00176">
    <property type="entry name" value="SNF2-rel_dom"/>
    <property type="match status" value="1"/>
</dbReference>
<dbReference type="SMART" id="SM00490">
    <property type="entry name" value="HELICc"/>
    <property type="match status" value="1"/>
</dbReference>
<feature type="domain" description="Helicase C-terminal" evidence="3">
    <location>
        <begin position="373"/>
        <end position="511"/>
    </location>
</feature>
<dbReference type="GO" id="GO:0005524">
    <property type="term" value="F:ATP binding"/>
    <property type="evidence" value="ECO:0007669"/>
    <property type="project" value="InterPro"/>
</dbReference>